<dbReference type="EMBL" id="JAJAGO010000011">
    <property type="protein sequence ID" value="MCT2592637.1"/>
    <property type="molecule type" value="Genomic_DNA"/>
</dbReference>
<name>A0ABT2JXL4_9ACTN</name>
<dbReference type="Gene3D" id="1.10.260.40">
    <property type="entry name" value="lambda repressor-like DNA-binding domains"/>
    <property type="match status" value="1"/>
</dbReference>
<evidence type="ECO:0000313" key="2">
    <source>
        <dbReference type="EMBL" id="MCT2592637.1"/>
    </source>
</evidence>
<accession>A0ABT2JXL4</accession>
<dbReference type="InterPro" id="IPR043917">
    <property type="entry name" value="DUF5753"/>
</dbReference>
<dbReference type="CDD" id="cd00093">
    <property type="entry name" value="HTH_XRE"/>
    <property type="match status" value="1"/>
</dbReference>
<evidence type="ECO:0000313" key="3">
    <source>
        <dbReference type="Proteomes" id="UP001156389"/>
    </source>
</evidence>
<dbReference type="InterPro" id="IPR010982">
    <property type="entry name" value="Lambda_DNA-bd_dom_sf"/>
</dbReference>
<dbReference type="Pfam" id="PF19054">
    <property type="entry name" value="DUF5753"/>
    <property type="match status" value="1"/>
</dbReference>
<dbReference type="InterPro" id="IPR001387">
    <property type="entry name" value="Cro/C1-type_HTH"/>
</dbReference>
<dbReference type="RefSeq" id="WP_260219971.1">
    <property type="nucleotide sequence ID" value="NZ_JAJAGO010000011.1"/>
</dbReference>
<dbReference type="SMART" id="SM00530">
    <property type="entry name" value="HTH_XRE"/>
    <property type="match status" value="1"/>
</dbReference>
<proteinExistence type="predicted"/>
<reference evidence="2 3" key="1">
    <citation type="submission" date="2021-10" db="EMBL/GenBank/DDBJ databases">
        <title>Streptomyces gossypii sp. nov., isolated from soil collected from cotton field.</title>
        <authorList>
            <person name="Ge X."/>
            <person name="Chen X."/>
            <person name="Liu W."/>
        </authorList>
    </citation>
    <scope>NUCLEOTIDE SEQUENCE [LARGE SCALE GENOMIC DNA]</scope>
    <source>
        <strain evidence="2 3">N2-109</strain>
    </source>
</reference>
<sequence>MPLRSTPTARQERLGRELRRMREAAALTARDTAKLLGVDPAKVSHIEAGRLGVSEARLRRIAAYYECGDVFLIEALAAMTHEQRGQGWWEAYRGILPASVRDVSEIEHHATWLNALQITHAPGVLQTEEYARTIFGYVVPPLPNDQLEALVQHRMERRGILFRERPPTYRAVIHEAALRMRFCGRKVMRSQLEHLQDIGELPHVEVRVIPFEAETYIGSGHAMLHMGGPVPQLDTVQIDSAQSVSFLDADAQLKKFRAIFSLVDAGALDRQKSRDLIRSIAHGL</sequence>
<protein>
    <submittedName>
        <fullName evidence="2">Helix-turn-helix domain-containing protein</fullName>
    </submittedName>
</protein>
<evidence type="ECO:0000259" key="1">
    <source>
        <dbReference type="PROSITE" id="PS50943"/>
    </source>
</evidence>
<feature type="domain" description="HTH cro/C1-type" evidence="1">
    <location>
        <begin position="18"/>
        <end position="71"/>
    </location>
</feature>
<dbReference type="PROSITE" id="PS50943">
    <property type="entry name" value="HTH_CROC1"/>
    <property type="match status" value="1"/>
</dbReference>
<gene>
    <name evidence="2" type="ORF">LHJ74_22450</name>
</gene>
<keyword evidence="3" id="KW-1185">Reference proteome</keyword>
<comment type="caution">
    <text evidence="2">The sequence shown here is derived from an EMBL/GenBank/DDBJ whole genome shotgun (WGS) entry which is preliminary data.</text>
</comment>
<dbReference type="Proteomes" id="UP001156389">
    <property type="component" value="Unassembled WGS sequence"/>
</dbReference>
<organism evidence="2 3">
    <name type="scientific">Streptomyces gossypii</name>
    <dbReference type="NCBI Taxonomy" id="2883101"/>
    <lineage>
        <taxon>Bacteria</taxon>
        <taxon>Bacillati</taxon>
        <taxon>Actinomycetota</taxon>
        <taxon>Actinomycetes</taxon>
        <taxon>Kitasatosporales</taxon>
        <taxon>Streptomycetaceae</taxon>
        <taxon>Streptomyces</taxon>
    </lineage>
</organism>
<dbReference type="Pfam" id="PF13560">
    <property type="entry name" value="HTH_31"/>
    <property type="match status" value="1"/>
</dbReference>
<dbReference type="SUPFAM" id="SSF47413">
    <property type="entry name" value="lambda repressor-like DNA-binding domains"/>
    <property type="match status" value="1"/>
</dbReference>